<dbReference type="Gene3D" id="2.60.120.10">
    <property type="entry name" value="Jelly Rolls"/>
    <property type="match status" value="1"/>
</dbReference>
<evidence type="ECO:0000313" key="3">
    <source>
        <dbReference type="Proteomes" id="UP000602395"/>
    </source>
</evidence>
<feature type="domain" description="DUF985" evidence="1">
    <location>
        <begin position="10"/>
        <end position="150"/>
    </location>
</feature>
<gene>
    <name evidence="2" type="ORF">IDF66_02090</name>
</gene>
<dbReference type="PANTHER" id="PTHR33387">
    <property type="entry name" value="RMLC-LIKE JELLY ROLL FOLD PROTEIN"/>
    <property type="match status" value="1"/>
</dbReference>
<dbReference type="InterPro" id="IPR011051">
    <property type="entry name" value="RmlC_Cupin_sf"/>
</dbReference>
<dbReference type="PANTHER" id="PTHR33387:SF3">
    <property type="entry name" value="DUF985 DOMAIN-CONTAINING PROTEIN"/>
    <property type="match status" value="1"/>
</dbReference>
<comment type="caution">
    <text evidence="2">The sequence shown here is derived from an EMBL/GenBank/DDBJ whole genome shotgun (WGS) entry which is preliminary data.</text>
</comment>
<accession>A0ABR7W790</accession>
<dbReference type="Pfam" id="PF06172">
    <property type="entry name" value="Cupin_5"/>
    <property type="match status" value="1"/>
</dbReference>
<evidence type="ECO:0000313" key="2">
    <source>
        <dbReference type="EMBL" id="MBD1318361.1"/>
    </source>
</evidence>
<dbReference type="Proteomes" id="UP000602395">
    <property type="component" value="Unassembled WGS sequence"/>
</dbReference>
<name>A0ABR7W790_9ACTN</name>
<protein>
    <submittedName>
        <fullName evidence="2">Cupin domain-containing protein</fullName>
    </submittedName>
</protein>
<keyword evidence="3" id="KW-1185">Reference proteome</keyword>
<reference evidence="2 3" key="1">
    <citation type="submission" date="2020-09" db="EMBL/GenBank/DDBJ databases">
        <title>Novel species in genus Gordonia.</title>
        <authorList>
            <person name="Zhang G."/>
        </authorList>
    </citation>
    <scope>NUCLEOTIDE SEQUENCE [LARGE SCALE GENOMIC DNA]</scope>
    <source>
        <strain evidence="2 3">ON-33</strain>
    </source>
</reference>
<dbReference type="CDD" id="cd06121">
    <property type="entry name" value="cupin_YML079wp"/>
    <property type="match status" value="1"/>
</dbReference>
<proteinExistence type="predicted"/>
<sequence length="154" mass="16416">MSAASELPDWARGLGLSPHPEGGWYRETWRSDVTIPADVLPHGYPGDRSAGTAIYFLLLPGEHSAWHTVRGAELWLHHRGSPVLLELGGNGPTPGAPAGIVVGADIAEGQQPQAVVPPGTWQRARPTDEEPSLVSCLVLPGFDFADFRLAPDVT</sequence>
<dbReference type="InterPro" id="IPR039935">
    <property type="entry name" value="YML079W-like"/>
</dbReference>
<dbReference type="InterPro" id="IPR009327">
    <property type="entry name" value="Cupin_DUF985"/>
</dbReference>
<dbReference type="EMBL" id="JACWMS010000001">
    <property type="protein sequence ID" value="MBD1318361.1"/>
    <property type="molecule type" value="Genomic_DNA"/>
</dbReference>
<dbReference type="RefSeq" id="WP_190265561.1">
    <property type="nucleotide sequence ID" value="NZ_BAABAD010000003.1"/>
</dbReference>
<organism evidence="2 3">
    <name type="scientific">Gordonia hankookensis</name>
    <dbReference type="NCBI Taxonomy" id="589403"/>
    <lineage>
        <taxon>Bacteria</taxon>
        <taxon>Bacillati</taxon>
        <taxon>Actinomycetota</taxon>
        <taxon>Actinomycetes</taxon>
        <taxon>Mycobacteriales</taxon>
        <taxon>Gordoniaceae</taxon>
        <taxon>Gordonia</taxon>
    </lineage>
</organism>
<dbReference type="InterPro" id="IPR014710">
    <property type="entry name" value="RmlC-like_jellyroll"/>
</dbReference>
<evidence type="ECO:0000259" key="1">
    <source>
        <dbReference type="Pfam" id="PF06172"/>
    </source>
</evidence>
<dbReference type="SUPFAM" id="SSF51182">
    <property type="entry name" value="RmlC-like cupins"/>
    <property type="match status" value="1"/>
</dbReference>